<dbReference type="EMBL" id="BAABDQ010000003">
    <property type="protein sequence ID" value="GAA3539734.1"/>
    <property type="molecule type" value="Genomic_DNA"/>
</dbReference>
<evidence type="ECO:0000259" key="1">
    <source>
        <dbReference type="Pfam" id="PF00144"/>
    </source>
</evidence>
<dbReference type="InterPro" id="IPR052907">
    <property type="entry name" value="Beta-lactamase/esterase"/>
</dbReference>
<gene>
    <name evidence="2" type="ORF">GCM10022419_019710</name>
</gene>
<accession>A0ABP6VQQ7</accession>
<name>A0ABP6VQQ7_9ACTN</name>
<dbReference type="SUPFAM" id="SSF56601">
    <property type="entry name" value="beta-lactamase/transpeptidase-like"/>
    <property type="match status" value="1"/>
</dbReference>
<dbReference type="InterPro" id="IPR001466">
    <property type="entry name" value="Beta-lactam-related"/>
</dbReference>
<reference evidence="3" key="1">
    <citation type="journal article" date="2019" name="Int. J. Syst. Evol. Microbiol.">
        <title>The Global Catalogue of Microorganisms (GCM) 10K type strain sequencing project: providing services to taxonomists for standard genome sequencing and annotation.</title>
        <authorList>
            <consortium name="The Broad Institute Genomics Platform"/>
            <consortium name="The Broad Institute Genome Sequencing Center for Infectious Disease"/>
            <person name="Wu L."/>
            <person name="Ma J."/>
        </authorList>
    </citation>
    <scope>NUCLEOTIDE SEQUENCE [LARGE SCALE GENOMIC DNA]</scope>
    <source>
        <strain evidence="3">JCM 17326</strain>
    </source>
</reference>
<sequence length="399" mass="42592">MADTMIEGTVAAGFEPVREAFERNFTPDGEAGGEVGAGLTVYRHGEPVVDLWGGYADAATRRPWRRDTIAPLASTCKTFASGALLLLAERGEVDLEAPVARYWPEFAQHGKGEITVRMLLGHRAGLPSLHMRPITWEDLRDWTPITEALAAAVPEWPPGTAHGYHGVSIGHLAGEIVRRVSGVTLSEFLAREITGPLGLDCYVRVPDAAMPRLATVVVPDADAVRLGMEVPELADFVKALNDPGTLSFRALYGSVALGWDTANDPRTYQVESPSMDGVASAHSLARYFAALIGEVDGLRLLGPGLLDRVRSPQADGIDQVLRVRTAWGIGFAVPGGPFWAAPEHITGLFGQSGATGSFAFADPARGLAFGYVPNRGSELLEGGDFRARSLIKALYAALV</sequence>
<dbReference type="GO" id="GO:0016787">
    <property type="term" value="F:hydrolase activity"/>
    <property type="evidence" value="ECO:0007669"/>
    <property type="project" value="UniProtKB-KW"/>
</dbReference>
<dbReference type="PANTHER" id="PTHR43319">
    <property type="entry name" value="BETA-LACTAMASE-RELATED"/>
    <property type="match status" value="1"/>
</dbReference>
<feature type="domain" description="Beta-lactamase-related" evidence="1">
    <location>
        <begin position="21"/>
        <end position="378"/>
    </location>
</feature>
<comment type="caution">
    <text evidence="2">The sequence shown here is derived from an EMBL/GenBank/DDBJ whole genome shotgun (WGS) entry which is preliminary data.</text>
</comment>
<dbReference type="Pfam" id="PF00144">
    <property type="entry name" value="Beta-lactamase"/>
    <property type="match status" value="1"/>
</dbReference>
<organism evidence="2 3">
    <name type="scientific">Nonomuraea rosea</name>
    <dbReference type="NCBI Taxonomy" id="638574"/>
    <lineage>
        <taxon>Bacteria</taxon>
        <taxon>Bacillati</taxon>
        <taxon>Actinomycetota</taxon>
        <taxon>Actinomycetes</taxon>
        <taxon>Streptosporangiales</taxon>
        <taxon>Streptosporangiaceae</taxon>
        <taxon>Nonomuraea</taxon>
    </lineage>
</organism>
<evidence type="ECO:0000313" key="2">
    <source>
        <dbReference type="EMBL" id="GAA3539734.1"/>
    </source>
</evidence>
<keyword evidence="2" id="KW-0378">Hydrolase</keyword>
<dbReference type="Gene3D" id="3.40.710.10">
    <property type="entry name" value="DD-peptidase/beta-lactamase superfamily"/>
    <property type="match status" value="1"/>
</dbReference>
<keyword evidence="3" id="KW-1185">Reference proteome</keyword>
<dbReference type="InterPro" id="IPR012338">
    <property type="entry name" value="Beta-lactam/transpept-like"/>
</dbReference>
<evidence type="ECO:0000313" key="3">
    <source>
        <dbReference type="Proteomes" id="UP001500630"/>
    </source>
</evidence>
<dbReference type="PANTHER" id="PTHR43319:SF3">
    <property type="entry name" value="BETA-LACTAMASE-RELATED DOMAIN-CONTAINING PROTEIN"/>
    <property type="match status" value="1"/>
</dbReference>
<protein>
    <submittedName>
        <fullName evidence="2">Serine hydrolase domain-containing protein</fullName>
    </submittedName>
</protein>
<dbReference type="RefSeq" id="WP_345560395.1">
    <property type="nucleotide sequence ID" value="NZ_BAABDQ010000003.1"/>
</dbReference>
<dbReference type="Proteomes" id="UP001500630">
    <property type="component" value="Unassembled WGS sequence"/>
</dbReference>
<proteinExistence type="predicted"/>